<evidence type="ECO:0000313" key="2">
    <source>
        <dbReference type="EMBL" id="USC50545.1"/>
    </source>
</evidence>
<accession>A0ABY4V1X7</accession>
<keyword evidence="3" id="KW-1185">Reference proteome</keyword>
<name>A0ABY4V1X7_STRFL</name>
<evidence type="ECO:0008006" key="4">
    <source>
        <dbReference type="Google" id="ProtNLM"/>
    </source>
</evidence>
<proteinExistence type="predicted"/>
<dbReference type="Proteomes" id="UP001056079">
    <property type="component" value="Chromosome"/>
</dbReference>
<organism evidence="2 3">
    <name type="scientific">Streptomyces filamentosus</name>
    <name type="common">Streptomyces roseosporus</name>
    <dbReference type="NCBI Taxonomy" id="67294"/>
    <lineage>
        <taxon>Bacteria</taxon>
        <taxon>Bacillati</taxon>
        <taxon>Actinomycetota</taxon>
        <taxon>Actinomycetes</taxon>
        <taxon>Kitasatosporales</taxon>
        <taxon>Streptomycetaceae</taxon>
        <taxon>Streptomyces</taxon>
    </lineage>
</organism>
<dbReference type="RefSeq" id="WP_252096576.1">
    <property type="nucleotide sequence ID" value="NZ_CP098609.1"/>
</dbReference>
<feature type="region of interest" description="Disordered" evidence="1">
    <location>
        <begin position="87"/>
        <end position="122"/>
    </location>
</feature>
<sequence>MTTAQGPRRADGWTAGVRERLGLGRLLPLGDPADGVWIAETAAASVLRGAAARPGAVLGKLRIGLAVEAVPGEEAVVVGAVMGAGAGGGSGPGGSQATEGRGGAVDRGGAVAPPAPPSALPTGPLRIEAEFSAVPDRPLPDTAAALRAALLTAAAARLGLEITEVDLTVTALLEDGASDQVTASPAAPTARVAEPQDPVATAAAGAPGVVSLTRVLGSPVHTARDHVRVEVATAGDRRALDVARSVRTAVAAATEERLPVSVLVTDVVGPGGAPAGEPGHADA</sequence>
<protein>
    <recommendedName>
        <fullName evidence="4">Nucleopolyhedrovirus P10 family protein</fullName>
    </recommendedName>
</protein>
<dbReference type="EMBL" id="CP098609">
    <property type="protein sequence ID" value="USC50545.1"/>
    <property type="molecule type" value="Genomic_DNA"/>
</dbReference>
<evidence type="ECO:0000313" key="3">
    <source>
        <dbReference type="Proteomes" id="UP001056079"/>
    </source>
</evidence>
<gene>
    <name evidence="2" type="ORF">K7395_29350</name>
</gene>
<evidence type="ECO:0000256" key="1">
    <source>
        <dbReference type="SAM" id="MobiDB-lite"/>
    </source>
</evidence>
<reference evidence="2" key="1">
    <citation type="submission" date="2021-08" db="EMBL/GenBank/DDBJ databases">
        <title>DNA methylation of m4C regulates biosynthesis of daptomycin in Streptomyces roseosporus L30.</title>
        <authorList>
            <person name="Fang J.-L."/>
        </authorList>
    </citation>
    <scope>NUCLEOTIDE SEQUENCE</scope>
    <source>
        <strain evidence="2">L30</strain>
    </source>
</reference>
<feature type="compositionally biased region" description="Gly residues" evidence="1">
    <location>
        <begin position="87"/>
        <end position="106"/>
    </location>
</feature>